<organism evidence="2 3">
    <name type="scientific">Sapajus apella</name>
    <name type="common">Brown-capped capuchin</name>
    <name type="synonym">Cebus apella</name>
    <dbReference type="NCBI Taxonomy" id="9515"/>
    <lineage>
        <taxon>Eukaryota</taxon>
        <taxon>Metazoa</taxon>
        <taxon>Chordata</taxon>
        <taxon>Craniata</taxon>
        <taxon>Vertebrata</taxon>
        <taxon>Euteleostomi</taxon>
        <taxon>Mammalia</taxon>
        <taxon>Eutheria</taxon>
        <taxon>Euarchontoglires</taxon>
        <taxon>Primates</taxon>
        <taxon>Haplorrhini</taxon>
        <taxon>Platyrrhini</taxon>
        <taxon>Cebidae</taxon>
        <taxon>Cebinae</taxon>
        <taxon>Sapajus</taxon>
    </lineage>
</organism>
<name>A0A6J3FNF1_SAPAP</name>
<reference evidence="3" key="1">
    <citation type="submission" date="2025-08" db="UniProtKB">
        <authorList>
            <consortium name="RefSeq"/>
        </authorList>
    </citation>
    <scope>IDENTIFICATION</scope>
    <source>
        <tissue evidence="3">Blood</tissue>
    </source>
</reference>
<feature type="region of interest" description="Disordered" evidence="1">
    <location>
        <begin position="140"/>
        <end position="195"/>
    </location>
</feature>
<proteinExistence type="predicted"/>
<feature type="compositionally biased region" description="Basic and acidic residues" evidence="1">
    <location>
        <begin position="1"/>
        <end position="12"/>
    </location>
</feature>
<protein>
    <submittedName>
        <fullName evidence="3">Uncharacterized protein LOC116532004</fullName>
    </submittedName>
</protein>
<evidence type="ECO:0000256" key="1">
    <source>
        <dbReference type="SAM" id="MobiDB-lite"/>
    </source>
</evidence>
<dbReference type="AlphaFoldDB" id="A0A6J3FNF1"/>
<sequence length="195" mass="22032">MLTETHKGHCEARSTPGHPMEREGRHKHSWHREQPSHSTANDSQHSGEILQRAAAEVAASLLRKTVLIRLVCSDIITAHCILRLVGSSYLPTSVFQVTRIRSVCVLVCFHAADKDIPKTGQFAKERRLMDSQFHVTRKVSQSWHQMREENDSQAKGASPYKTISSHETYSLPREQYGGNLHPHDSVISHRVPLTT</sequence>
<gene>
    <name evidence="3" type="primary">LOC116532004</name>
</gene>
<dbReference type="RefSeq" id="XP_032106945.1">
    <property type="nucleotide sequence ID" value="XM_032251054.1"/>
</dbReference>
<accession>A0A6J3FNF1</accession>
<keyword evidence="2" id="KW-1185">Reference proteome</keyword>
<feature type="region of interest" description="Disordered" evidence="1">
    <location>
        <begin position="1"/>
        <end position="47"/>
    </location>
</feature>
<dbReference type="GeneID" id="116532004"/>
<dbReference type="Proteomes" id="UP000504640">
    <property type="component" value="Unplaced"/>
</dbReference>
<evidence type="ECO:0000313" key="3">
    <source>
        <dbReference type="RefSeq" id="XP_032106945.1"/>
    </source>
</evidence>
<feature type="compositionally biased region" description="Polar residues" evidence="1">
    <location>
        <begin position="36"/>
        <end position="46"/>
    </location>
</feature>
<evidence type="ECO:0000313" key="2">
    <source>
        <dbReference type="Proteomes" id="UP000504640"/>
    </source>
</evidence>